<evidence type="ECO:0000259" key="1">
    <source>
        <dbReference type="SMART" id="SM00481"/>
    </source>
</evidence>
<dbReference type="Proteomes" id="UP000515789">
    <property type="component" value="Chromosome"/>
</dbReference>
<dbReference type="PANTHER" id="PTHR42924">
    <property type="entry name" value="EXONUCLEASE"/>
    <property type="match status" value="1"/>
</dbReference>
<dbReference type="GO" id="GO:0035312">
    <property type="term" value="F:5'-3' DNA exonuclease activity"/>
    <property type="evidence" value="ECO:0007669"/>
    <property type="project" value="TreeGrafter"/>
</dbReference>
<gene>
    <name evidence="2" type="ORF">E5259_27165</name>
</gene>
<sequence length="440" mass="49755">MNKKEVTIERIVEKQEEGLYFPVKFQVPAHVEEMEIAYEYERYSTEENDREETVKKEKNIIDLAVCGTGNHYVGSSGSNRNKIHLSSYGSSQGFAALEIVPGEWQIILGAYKVEEKGCKVVYRITFYQKERKIYRGDTHIHTIGSDGNCNLEEIAGQAKKAGLDYVFITDHNNYSHNDHLPAVKGLTMIPGAEWTHYKGHAGMLGVNRPFDSPFCVNTEAEMKEKLCQAGTRGAKIVLNHPFCQNCGWKWGIERTQYDMIEIWNGSTFPEANRKCLEWWDGQLREGRKIPVIGGSDYHRTEYGRMIASPCTCVYAESRTGSDILKAMTQGNSFLVYHPDGPTADCESGGYFFGDTVPEGTEIKLHFRKLRANDRILLITDRNTEELAVGDGVSELRCSRAVRNVKYLRAEIWREPVPGEQMPALLTNPFYADGAFSAGRM</sequence>
<accession>A0A7G5N261</accession>
<feature type="domain" description="Polymerase/histidinol phosphatase N-terminal" evidence="1">
    <location>
        <begin position="136"/>
        <end position="198"/>
    </location>
</feature>
<dbReference type="InterPro" id="IPR052018">
    <property type="entry name" value="PHP_domain"/>
</dbReference>
<organism evidence="2 3">
    <name type="scientific">Blautia producta</name>
    <dbReference type="NCBI Taxonomy" id="33035"/>
    <lineage>
        <taxon>Bacteria</taxon>
        <taxon>Bacillati</taxon>
        <taxon>Bacillota</taxon>
        <taxon>Clostridia</taxon>
        <taxon>Lachnospirales</taxon>
        <taxon>Lachnospiraceae</taxon>
        <taxon>Blautia</taxon>
    </lineage>
</organism>
<dbReference type="InterPro" id="IPR003141">
    <property type="entry name" value="Pol/His_phosphatase_N"/>
</dbReference>
<dbReference type="RefSeq" id="WP_018596979.1">
    <property type="nucleotide sequence ID" value="NZ_CABLBP010000005.1"/>
</dbReference>
<dbReference type="SMART" id="SM00481">
    <property type="entry name" value="POLIIIAc"/>
    <property type="match status" value="1"/>
</dbReference>
<dbReference type="AlphaFoldDB" id="A0A7G5N261"/>
<proteinExistence type="predicted"/>
<evidence type="ECO:0000313" key="2">
    <source>
        <dbReference type="EMBL" id="QMW80954.1"/>
    </source>
</evidence>
<name>A0A7G5N261_9FIRM</name>
<dbReference type="EMBL" id="CP039126">
    <property type="protein sequence ID" value="QMW80954.1"/>
    <property type="molecule type" value="Genomic_DNA"/>
</dbReference>
<reference evidence="2 3" key="1">
    <citation type="submission" date="2019-04" db="EMBL/GenBank/DDBJ databases">
        <authorList>
            <person name="Schori C."/>
            <person name="Ahrens C."/>
        </authorList>
    </citation>
    <scope>NUCLEOTIDE SEQUENCE [LARGE SCALE GENOMIC DNA]</scope>
    <source>
        <strain evidence="2 3">DSM 2950</strain>
    </source>
</reference>
<dbReference type="CDD" id="cd07432">
    <property type="entry name" value="PHP_HisPPase"/>
    <property type="match status" value="1"/>
</dbReference>
<dbReference type="Gene3D" id="3.20.20.140">
    <property type="entry name" value="Metal-dependent hydrolases"/>
    <property type="match status" value="1"/>
</dbReference>
<evidence type="ECO:0000313" key="3">
    <source>
        <dbReference type="Proteomes" id="UP000515789"/>
    </source>
</evidence>
<dbReference type="GO" id="GO:0004534">
    <property type="term" value="F:5'-3' RNA exonuclease activity"/>
    <property type="evidence" value="ECO:0007669"/>
    <property type="project" value="TreeGrafter"/>
</dbReference>
<dbReference type="InterPro" id="IPR016195">
    <property type="entry name" value="Pol/histidinol_Pase-like"/>
</dbReference>
<dbReference type="SUPFAM" id="SSF89550">
    <property type="entry name" value="PHP domain-like"/>
    <property type="match status" value="1"/>
</dbReference>
<protein>
    <recommendedName>
        <fullName evidence="1">Polymerase/histidinol phosphatase N-terminal domain-containing protein</fullName>
    </recommendedName>
</protein>
<dbReference type="PANTHER" id="PTHR42924:SF3">
    <property type="entry name" value="POLYMERASE_HISTIDINOL PHOSPHATASE N-TERMINAL DOMAIN-CONTAINING PROTEIN"/>
    <property type="match status" value="1"/>
</dbReference>
<dbReference type="NCBIfam" id="NF038032">
    <property type="entry name" value="CehA_McbA_metalo"/>
    <property type="match status" value="1"/>
</dbReference>